<name>A0ABP7YGH7_9FLAO</name>
<accession>A0ABP7YGH7</accession>
<evidence type="ECO:0008006" key="4">
    <source>
        <dbReference type="Google" id="ProtNLM"/>
    </source>
</evidence>
<sequence length="445" mass="46995">MNNRLRKSISFLALGAALLFACCQGDENGISEQESAVLNAKEWFDANKPALEALKFTQSISWENAIVLDNGGEQAVEVPLRLTANTSANVVEDRDYKTFMRLLLIKNAQGSYTAFNIAYTTKDTTFNNSDKGFSILNTGSSFSGYITIQKSDNTVAYSGKFKSGEFAGPHNYSPEPSKTSRLVCTYYVTVGPYTTCSNWVWYPDYTSVPGGNLPPGYMPGITGPLWPNGFPRPPVDPCAAAVTASGVAANPGFASASAAVAAAGAADGNEHSITLGTPGASGAYTNSAIRTNGNPNGVAVTESLAGAFAAVHNHPNNTALSSGDVYAAVTLATKNSAFTTSFILTGGETYAIVITNLANAQAFVKQFPADLSPNYPPEFPDAIFNQINNITSEIGNSIDSKTAAISSVLDKYDSGITLMKLGPDGKFTRVKIQKNPNGTYSYVPC</sequence>
<feature type="signal peptide" evidence="1">
    <location>
        <begin position="1"/>
        <end position="21"/>
    </location>
</feature>
<dbReference type="Proteomes" id="UP001501333">
    <property type="component" value="Unassembled WGS sequence"/>
</dbReference>
<dbReference type="RefSeq" id="WP_229350782.1">
    <property type="nucleotide sequence ID" value="NZ_BAABAO010000013.1"/>
</dbReference>
<dbReference type="PROSITE" id="PS51257">
    <property type="entry name" value="PROKAR_LIPOPROTEIN"/>
    <property type="match status" value="1"/>
</dbReference>
<dbReference type="EMBL" id="BAABAO010000013">
    <property type="protein sequence ID" value="GAA4134907.1"/>
    <property type="molecule type" value="Genomic_DNA"/>
</dbReference>
<feature type="chain" id="PRO_5046767657" description="Lipoprotein" evidence="1">
    <location>
        <begin position="22"/>
        <end position="445"/>
    </location>
</feature>
<reference evidence="3" key="1">
    <citation type="journal article" date="2019" name="Int. J. Syst. Evol. Microbiol.">
        <title>The Global Catalogue of Microorganisms (GCM) 10K type strain sequencing project: providing services to taxonomists for standard genome sequencing and annotation.</title>
        <authorList>
            <consortium name="The Broad Institute Genomics Platform"/>
            <consortium name="The Broad Institute Genome Sequencing Center for Infectious Disease"/>
            <person name="Wu L."/>
            <person name="Ma J."/>
        </authorList>
    </citation>
    <scope>NUCLEOTIDE SEQUENCE [LARGE SCALE GENOMIC DNA]</scope>
    <source>
        <strain evidence="3">JCM 17386</strain>
    </source>
</reference>
<keyword evidence="3" id="KW-1185">Reference proteome</keyword>
<proteinExistence type="predicted"/>
<evidence type="ECO:0000313" key="3">
    <source>
        <dbReference type="Proteomes" id="UP001501333"/>
    </source>
</evidence>
<gene>
    <name evidence="2" type="ORF">GCM10022250_29840</name>
</gene>
<comment type="caution">
    <text evidence="2">The sequence shown here is derived from an EMBL/GenBank/DDBJ whole genome shotgun (WGS) entry which is preliminary data.</text>
</comment>
<organism evidence="2 3">
    <name type="scientific">Flavobacterium chungbukense</name>
    <dbReference type="NCBI Taxonomy" id="877464"/>
    <lineage>
        <taxon>Bacteria</taxon>
        <taxon>Pseudomonadati</taxon>
        <taxon>Bacteroidota</taxon>
        <taxon>Flavobacteriia</taxon>
        <taxon>Flavobacteriales</taxon>
        <taxon>Flavobacteriaceae</taxon>
        <taxon>Flavobacterium</taxon>
    </lineage>
</organism>
<keyword evidence="1" id="KW-0732">Signal</keyword>
<evidence type="ECO:0000313" key="2">
    <source>
        <dbReference type="EMBL" id="GAA4134907.1"/>
    </source>
</evidence>
<evidence type="ECO:0000256" key="1">
    <source>
        <dbReference type="SAM" id="SignalP"/>
    </source>
</evidence>
<protein>
    <recommendedName>
        <fullName evidence="4">Lipoprotein</fullName>
    </recommendedName>
</protein>